<organism evidence="5 6">
    <name type="scientific">Paraburkholderia polaris</name>
    <dbReference type="NCBI Taxonomy" id="2728848"/>
    <lineage>
        <taxon>Bacteria</taxon>
        <taxon>Pseudomonadati</taxon>
        <taxon>Pseudomonadota</taxon>
        <taxon>Betaproteobacteria</taxon>
        <taxon>Burkholderiales</taxon>
        <taxon>Burkholderiaceae</taxon>
        <taxon>Paraburkholderia</taxon>
    </lineage>
</organism>
<dbReference type="PROSITE" id="PS50995">
    <property type="entry name" value="HTH_MARR_2"/>
    <property type="match status" value="1"/>
</dbReference>
<evidence type="ECO:0000256" key="2">
    <source>
        <dbReference type="ARBA" id="ARBA00023125"/>
    </source>
</evidence>
<dbReference type="InterPro" id="IPR036390">
    <property type="entry name" value="WH_DNA-bd_sf"/>
</dbReference>
<gene>
    <name evidence="5" type="ORF">HHL24_05615</name>
</gene>
<dbReference type="EMBL" id="JABBGJ010000005">
    <property type="protein sequence ID" value="NML97429.1"/>
    <property type="molecule type" value="Genomic_DNA"/>
</dbReference>
<evidence type="ECO:0000256" key="1">
    <source>
        <dbReference type="ARBA" id="ARBA00023015"/>
    </source>
</evidence>
<dbReference type="Pfam" id="PF01047">
    <property type="entry name" value="MarR"/>
    <property type="match status" value="1"/>
</dbReference>
<reference evidence="5 6" key="1">
    <citation type="submission" date="2020-04" db="EMBL/GenBank/DDBJ databases">
        <title>Paraburkholderia sp. RP-4-7 isolated from soil.</title>
        <authorList>
            <person name="Dahal R.H."/>
        </authorList>
    </citation>
    <scope>NUCLEOTIDE SEQUENCE [LARGE SCALE GENOMIC DNA]</scope>
    <source>
        <strain evidence="5 6">RP-4-7</strain>
    </source>
</reference>
<feature type="domain" description="HTH marR-type" evidence="4">
    <location>
        <begin position="23"/>
        <end position="155"/>
    </location>
</feature>
<keyword evidence="1" id="KW-0805">Transcription regulation</keyword>
<dbReference type="PANTHER" id="PTHR42756:SF1">
    <property type="entry name" value="TRANSCRIPTIONAL REPRESSOR OF EMRAB OPERON"/>
    <property type="match status" value="1"/>
</dbReference>
<dbReference type="Gene3D" id="1.10.10.10">
    <property type="entry name" value="Winged helix-like DNA-binding domain superfamily/Winged helix DNA-binding domain"/>
    <property type="match status" value="1"/>
</dbReference>
<keyword evidence="3" id="KW-0804">Transcription</keyword>
<dbReference type="GO" id="GO:0003700">
    <property type="term" value="F:DNA-binding transcription factor activity"/>
    <property type="evidence" value="ECO:0007669"/>
    <property type="project" value="InterPro"/>
</dbReference>
<dbReference type="InterPro" id="IPR023187">
    <property type="entry name" value="Tscrpt_reg_MarR-type_CS"/>
</dbReference>
<dbReference type="InterPro" id="IPR000835">
    <property type="entry name" value="HTH_MarR-typ"/>
</dbReference>
<accession>A0A848I7L7</accession>
<dbReference type="Proteomes" id="UP000544134">
    <property type="component" value="Unassembled WGS sequence"/>
</dbReference>
<proteinExistence type="predicted"/>
<dbReference type="PROSITE" id="PS01117">
    <property type="entry name" value="HTH_MARR_1"/>
    <property type="match status" value="1"/>
</dbReference>
<keyword evidence="2" id="KW-0238">DNA-binding</keyword>
<evidence type="ECO:0000256" key="3">
    <source>
        <dbReference type="ARBA" id="ARBA00023163"/>
    </source>
</evidence>
<name>A0A848I7L7_9BURK</name>
<dbReference type="SMART" id="SM00347">
    <property type="entry name" value="HTH_MARR"/>
    <property type="match status" value="1"/>
</dbReference>
<evidence type="ECO:0000313" key="6">
    <source>
        <dbReference type="Proteomes" id="UP000544134"/>
    </source>
</evidence>
<dbReference type="SUPFAM" id="SSF46785">
    <property type="entry name" value="Winged helix' DNA-binding domain"/>
    <property type="match status" value="1"/>
</dbReference>
<dbReference type="InterPro" id="IPR036388">
    <property type="entry name" value="WH-like_DNA-bd_sf"/>
</dbReference>
<dbReference type="GO" id="GO:0003677">
    <property type="term" value="F:DNA binding"/>
    <property type="evidence" value="ECO:0007669"/>
    <property type="project" value="UniProtKB-KW"/>
</dbReference>
<dbReference type="AlphaFoldDB" id="A0A848I7L7"/>
<protein>
    <submittedName>
        <fullName evidence="5">MarR family transcriptional regulator</fullName>
    </submittedName>
</protein>
<comment type="caution">
    <text evidence="5">The sequence shown here is derived from an EMBL/GenBank/DDBJ whole genome shotgun (WGS) entry which is preliminary data.</text>
</comment>
<dbReference type="PANTHER" id="PTHR42756">
    <property type="entry name" value="TRANSCRIPTIONAL REGULATOR, MARR"/>
    <property type="match status" value="1"/>
</dbReference>
<sequence>MHSPQSSVLATIVNTSKRPEELEKAIPFLMARATSRMGNAFSKALKPFGLNLSEWRVCASLLYVPGQTLSELSLHASSDISALSRIIDRLEGQELVRREKSATDGRSIRVVLTEKGEELALRIVPVAKRHESVALSGFTAADVKVLRSMLLKLFENAGALDDLP</sequence>
<evidence type="ECO:0000259" key="4">
    <source>
        <dbReference type="PROSITE" id="PS50995"/>
    </source>
</evidence>
<keyword evidence="6" id="KW-1185">Reference proteome</keyword>
<evidence type="ECO:0000313" key="5">
    <source>
        <dbReference type="EMBL" id="NML97429.1"/>
    </source>
</evidence>